<dbReference type="STRING" id="47312.SAMN04489765_0076"/>
<dbReference type="RefSeq" id="WP_068563605.1">
    <property type="nucleotide sequence ID" value="NZ_FNLF01000002.1"/>
</dbReference>
<evidence type="ECO:0008006" key="3">
    <source>
        <dbReference type="Google" id="ProtNLM"/>
    </source>
</evidence>
<sequence>MLKREVVTRRADDDQARGCDGNPDAWLDLSSQETDAIRDMYNACMSCPILNTTCRQMLEVHLGDPDADPLREALWAGVFFGSRGKPVSSKRYLRTRSTKLPTPEVRRAA</sequence>
<gene>
    <name evidence="1" type="ORF">SAMN04489765_0076</name>
</gene>
<reference evidence="2" key="1">
    <citation type="submission" date="2016-10" db="EMBL/GenBank/DDBJ databases">
        <authorList>
            <person name="Varghese N."/>
            <person name="Submissions S."/>
        </authorList>
    </citation>
    <scope>NUCLEOTIDE SEQUENCE [LARGE SCALE GENOMIC DNA]</scope>
    <source>
        <strain evidence="2">DSM 44142</strain>
    </source>
</reference>
<evidence type="ECO:0000313" key="1">
    <source>
        <dbReference type="EMBL" id="SDQ35299.1"/>
    </source>
</evidence>
<protein>
    <recommendedName>
        <fullName evidence="3">4Fe-4S Wbl-type domain-containing protein</fullName>
    </recommendedName>
</protein>
<keyword evidence="2" id="KW-1185">Reference proteome</keyword>
<organism evidence="1 2">
    <name type="scientific">Tsukamurella pulmonis</name>
    <dbReference type="NCBI Taxonomy" id="47312"/>
    <lineage>
        <taxon>Bacteria</taxon>
        <taxon>Bacillati</taxon>
        <taxon>Actinomycetota</taxon>
        <taxon>Actinomycetes</taxon>
        <taxon>Mycobacteriales</taxon>
        <taxon>Tsukamurellaceae</taxon>
        <taxon>Tsukamurella</taxon>
    </lineage>
</organism>
<proteinExistence type="predicted"/>
<dbReference type="Proteomes" id="UP000183053">
    <property type="component" value="Unassembled WGS sequence"/>
</dbReference>
<name>A0A1H1A6Q8_9ACTN</name>
<dbReference type="AlphaFoldDB" id="A0A1H1A6Q8"/>
<evidence type="ECO:0000313" key="2">
    <source>
        <dbReference type="Proteomes" id="UP000183053"/>
    </source>
</evidence>
<dbReference type="EMBL" id="FNLF01000002">
    <property type="protein sequence ID" value="SDQ35299.1"/>
    <property type="molecule type" value="Genomic_DNA"/>
</dbReference>
<accession>A0A1H1A6Q8</accession>